<comment type="caution">
    <text evidence="1">The sequence shown here is derived from an EMBL/GenBank/DDBJ whole genome shotgun (WGS) entry which is preliminary data.</text>
</comment>
<proteinExistence type="predicted"/>
<gene>
    <name evidence="1" type="ORF">HMPREF9094_1514</name>
</gene>
<dbReference type="HOGENOM" id="CLU_2953849_0_0_0"/>
<accession>F9ENK9</accession>
<protein>
    <submittedName>
        <fullName evidence="1">Uncharacterized protein</fullName>
    </submittedName>
</protein>
<organism evidence="1 2">
    <name type="scientific">Fusobacterium animalis ATCC 51191</name>
    <dbReference type="NCBI Taxonomy" id="997347"/>
    <lineage>
        <taxon>Bacteria</taxon>
        <taxon>Fusobacteriati</taxon>
        <taxon>Fusobacteriota</taxon>
        <taxon>Fusobacteriia</taxon>
        <taxon>Fusobacteriales</taxon>
        <taxon>Fusobacteriaceae</taxon>
        <taxon>Fusobacterium</taxon>
    </lineage>
</organism>
<reference evidence="1 2" key="1">
    <citation type="submission" date="2011-05" db="EMBL/GenBank/DDBJ databases">
        <authorList>
            <person name="Muzny D."/>
            <person name="Qin X."/>
            <person name="Deng J."/>
            <person name="Jiang H."/>
            <person name="Liu Y."/>
            <person name="Qu J."/>
            <person name="Song X.-Z."/>
            <person name="Zhang L."/>
            <person name="Thornton R."/>
            <person name="Coyle M."/>
            <person name="Francisco L."/>
            <person name="Jackson L."/>
            <person name="Javaid M."/>
            <person name="Korchina V."/>
            <person name="Kovar C."/>
            <person name="Mata R."/>
            <person name="Mathew T."/>
            <person name="Ngo R."/>
            <person name="Nguyen L."/>
            <person name="Nguyen N."/>
            <person name="Okwuonu G."/>
            <person name="Ongeri F."/>
            <person name="Pham C."/>
            <person name="Simmons D."/>
            <person name="Wilczek-Boney K."/>
            <person name="Hale W."/>
            <person name="Jakkamsetti A."/>
            <person name="Pham P."/>
            <person name="Ruth R."/>
            <person name="San Lucas F."/>
            <person name="Warren J."/>
            <person name="Zhang J."/>
            <person name="Zhao Z."/>
            <person name="Zhou C."/>
            <person name="Zhu D."/>
            <person name="Lee S."/>
            <person name="Bess C."/>
            <person name="Blankenburg K."/>
            <person name="Forbes L."/>
            <person name="Fu Q."/>
            <person name="Gubbala S."/>
            <person name="Hirani K."/>
            <person name="Jayaseelan J.C."/>
            <person name="Lara F."/>
            <person name="Munidasa M."/>
            <person name="Palculict T."/>
            <person name="Patil S."/>
            <person name="Pu L.-L."/>
            <person name="Saada N."/>
            <person name="Tang L."/>
            <person name="Weissenberger G."/>
            <person name="Zhu Y."/>
            <person name="Hemphill L."/>
            <person name="Shang Y."/>
            <person name="Youmans B."/>
            <person name="Ayvaz T."/>
            <person name="Ross M."/>
            <person name="Santibanez J."/>
            <person name="Aqrawi P."/>
            <person name="Gross S."/>
            <person name="Joshi V."/>
            <person name="Fowler G."/>
            <person name="Nazareth L."/>
            <person name="Reid J."/>
            <person name="Worley K."/>
            <person name="Petrosino J."/>
            <person name="Highlander S."/>
            <person name="Gibbs R."/>
        </authorList>
    </citation>
    <scope>NUCLEOTIDE SEQUENCE [LARGE SCALE GENOMIC DNA]</scope>
    <source>
        <strain evidence="1 2">ATCC 51191</strain>
    </source>
</reference>
<sequence>MLIKNQQYFLKQLLQVLNLKKTTISLGDKGSVFLKDKFLKIVTSTLFKLISAMPLKTDI</sequence>
<dbReference type="EMBL" id="AFQD01000251">
    <property type="protein sequence ID" value="EGQ79463.1"/>
    <property type="molecule type" value="Genomic_DNA"/>
</dbReference>
<dbReference type="AlphaFoldDB" id="F9ENK9"/>
<evidence type="ECO:0000313" key="1">
    <source>
        <dbReference type="EMBL" id="EGQ79463.1"/>
    </source>
</evidence>
<evidence type="ECO:0000313" key="2">
    <source>
        <dbReference type="Proteomes" id="UP000005392"/>
    </source>
</evidence>
<name>F9ENK9_9FUSO</name>
<keyword evidence="2" id="KW-1185">Reference proteome</keyword>
<dbReference type="Proteomes" id="UP000005392">
    <property type="component" value="Unassembled WGS sequence"/>
</dbReference>